<dbReference type="HAMAP" id="MF_01411">
    <property type="entry name" value="LPS_assembly_LptD"/>
    <property type="match status" value="1"/>
</dbReference>
<dbReference type="PANTHER" id="PTHR30189">
    <property type="entry name" value="LPS-ASSEMBLY PROTEIN"/>
    <property type="match status" value="1"/>
</dbReference>
<evidence type="ECO:0000259" key="6">
    <source>
        <dbReference type="Pfam" id="PF03968"/>
    </source>
</evidence>
<dbReference type="InterPro" id="IPR050218">
    <property type="entry name" value="LptD"/>
</dbReference>
<comment type="function">
    <text evidence="4">Together with LptE, is involved in the assembly of lipopolysaccharide (LPS) at the surface of the outer membrane.</text>
</comment>
<comment type="caution">
    <text evidence="4">Lacks conserved residue(s) required for the propagation of feature annotation.</text>
</comment>
<evidence type="ECO:0000256" key="5">
    <source>
        <dbReference type="SAM" id="MobiDB-lite"/>
    </source>
</evidence>
<accession>A0A4U0YTN0</accession>
<dbReference type="Pfam" id="PF04453">
    <property type="entry name" value="LptD"/>
    <property type="match status" value="1"/>
</dbReference>
<comment type="caution">
    <text evidence="8">The sequence shown here is derived from an EMBL/GenBank/DDBJ whole genome shotgun (WGS) entry which is preliminary data.</text>
</comment>
<dbReference type="AlphaFoldDB" id="A0A4U0YTN0"/>
<dbReference type="GO" id="GO:1990351">
    <property type="term" value="C:transporter complex"/>
    <property type="evidence" value="ECO:0007669"/>
    <property type="project" value="TreeGrafter"/>
</dbReference>
<dbReference type="InterPro" id="IPR007543">
    <property type="entry name" value="LptD_C"/>
</dbReference>
<dbReference type="GO" id="GO:0015920">
    <property type="term" value="P:lipopolysaccharide transport"/>
    <property type="evidence" value="ECO:0007669"/>
    <property type="project" value="InterPro"/>
</dbReference>
<keyword evidence="2 4" id="KW-0472">Membrane</keyword>
<feature type="region of interest" description="Disordered" evidence="5">
    <location>
        <begin position="57"/>
        <end position="91"/>
    </location>
</feature>
<dbReference type="GO" id="GO:0009279">
    <property type="term" value="C:cell outer membrane"/>
    <property type="evidence" value="ECO:0007669"/>
    <property type="project" value="UniProtKB-SubCell"/>
</dbReference>
<feature type="domain" description="LptD C-terminal" evidence="7">
    <location>
        <begin position="386"/>
        <end position="823"/>
    </location>
</feature>
<evidence type="ECO:0000256" key="3">
    <source>
        <dbReference type="ARBA" id="ARBA00023237"/>
    </source>
</evidence>
<name>A0A4U0YTN0_9GAMM</name>
<dbReference type="InterPro" id="IPR005653">
    <property type="entry name" value="OstA-like_N"/>
</dbReference>
<evidence type="ECO:0000256" key="4">
    <source>
        <dbReference type="HAMAP-Rule" id="MF_01411"/>
    </source>
</evidence>
<keyword evidence="3 4" id="KW-0998">Cell outer membrane</keyword>
<organism evidence="8 9">
    <name type="scientific">Halopseudomonas bauzanensis</name>
    <dbReference type="NCBI Taxonomy" id="653930"/>
    <lineage>
        <taxon>Bacteria</taxon>
        <taxon>Pseudomonadati</taxon>
        <taxon>Pseudomonadota</taxon>
        <taxon>Gammaproteobacteria</taxon>
        <taxon>Pseudomonadales</taxon>
        <taxon>Pseudomonadaceae</taxon>
        <taxon>Halopseudomonas</taxon>
    </lineage>
</organism>
<gene>
    <name evidence="4" type="primary">lptD</name>
    <name evidence="8" type="ORF">FA869_03610</name>
</gene>
<evidence type="ECO:0000313" key="8">
    <source>
        <dbReference type="EMBL" id="TKA93274.1"/>
    </source>
</evidence>
<comment type="subcellular location">
    <subcellularLocation>
        <location evidence="4">Cell outer membrane</location>
    </subcellularLocation>
</comment>
<dbReference type="Proteomes" id="UP000305198">
    <property type="component" value="Unassembled WGS sequence"/>
</dbReference>
<evidence type="ECO:0000256" key="2">
    <source>
        <dbReference type="ARBA" id="ARBA00023136"/>
    </source>
</evidence>
<evidence type="ECO:0000313" key="9">
    <source>
        <dbReference type="Proteomes" id="UP000305198"/>
    </source>
</evidence>
<comment type="similarity">
    <text evidence="4">Belongs to the LptD family.</text>
</comment>
<protein>
    <recommendedName>
        <fullName evidence="4">LPS-assembly protein LptD</fullName>
    </recommendedName>
</protein>
<feature type="chain" id="PRO_5023981094" description="LPS-assembly protein LptD" evidence="4">
    <location>
        <begin position="24"/>
        <end position="917"/>
    </location>
</feature>
<comment type="subunit">
    <text evidence="4">Component of the lipopolysaccharide transport and assembly complex. Interacts with LptE and LptA.</text>
</comment>
<dbReference type="InterPro" id="IPR020889">
    <property type="entry name" value="LipoPS_assembly_LptD"/>
</dbReference>
<dbReference type="Pfam" id="PF03968">
    <property type="entry name" value="LptD_N"/>
    <property type="match status" value="1"/>
</dbReference>
<keyword evidence="1 4" id="KW-0732">Signal</keyword>
<feature type="signal peptide" evidence="4">
    <location>
        <begin position="1"/>
        <end position="23"/>
    </location>
</feature>
<dbReference type="GO" id="GO:0043165">
    <property type="term" value="P:Gram-negative-bacterium-type cell outer membrane assembly"/>
    <property type="evidence" value="ECO:0007669"/>
    <property type="project" value="UniProtKB-UniRule"/>
</dbReference>
<feature type="domain" description="Organic solvent tolerance-like N-terminal" evidence="6">
    <location>
        <begin position="142"/>
        <end position="273"/>
    </location>
</feature>
<evidence type="ECO:0000256" key="1">
    <source>
        <dbReference type="ARBA" id="ARBA00022729"/>
    </source>
</evidence>
<proteinExistence type="inferred from homology"/>
<sequence precursor="true">MAYPKPPFRPSFSLLLASGLLLAQPATSLAVSQVECRADSAGGGWVCVPLEATTDLPPRPGTPVVRTTEAEPEPERAVSEIRQPAASSQTADFSELDWVPRDQLTEAQQAAIAPYCSGDYIEPPRAGRDDNTPFDQLPVYASADSSSFEQRNQTGTLQGDVLLQQGRLQAQANEASFDQGNNLVRLNGDVRLRDQGVLVLGDRAQMQIDSGETRIEQVRYVVHDANARGSAEKLMRRDDAVIVMTDGSYTTCSPGNNAWSLHSDDIELDREKGWGEAKHVTLKVKDVPVFYTPYIYFPLDDRRMSGLLVPSMSYSSGSGSHLTTPYYFNLAPNYDATLYPTLMSDRGLQMEGEFRYLTPTSEGQFGASVLNDSEDEREQQSKYRDQRWMYSWQHVSNITPRLQASVDYTDISDPYYFQDLDTYLGIDTGNFLDQRAGVSWQGDSFRAAINVHGYERATVTDITPYERLPQITLNGTLPFQPGGLRFSYGSEFVSFQRNLMDGYFTDEDGITGLPEHRWYDDRLTGLTRAEGERLHLEPSISLPLDWDWGFVHPSLKYAYTRYDLSLDSAGQASLGQRDGVYYERFDSNQDRSVPIFSVDSGLYFDRPTELFGQSYTQTLEPRLFYLHVPEEDQDNIPIFDSSEPAFGYASLWRENRFSGKDRIGDANQVSLGLTNRWLEANGFERQRFSIGQSFYFRDRKVQLRGIDYRDRESAQSSESPIAMVYQYRFNRDWRFTSSFNWDADQSETRSGSAMWHYQPEDNPRKILNVGYRYRNDTMRFDRETGQWTTNPDYGVPGTPNYVRNYYKTDHHDMSFMWPVSPQWSLIGRWQRDYGRNRTVEAFGGFEYDSCCWKLRVINRYWIDYDERSLNPNRNDEPDRGIFLQIVFKGLGNVAGSGVDALLEESINGYRERENNAF</sequence>
<evidence type="ECO:0000259" key="7">
    <source>
        <dbReference type="Pfam" id="PF04453"/>
    </source>
</evidence>
<dbReference type="PANTHER" id="PTHR30189:SF1">
    <property type="entry name" value="LPS-ASSEMBLY PROTEIN LPTD"/>
    <property type="match status" value="1"/>
</dbReference>
<dbReference type="RefSeq" id="WP_036989149.1">
    <property type="nucleotide sequence ID" value="NZ_SWAV01000001.1"/>
</dbReference>
<dbReference type="EMBL" id="SWAV01000001">
    <property type="protein sequence ID" value="TKA93274.1"/>
    <property type="molecule type" value="Genomic_DNA"/>
</dbReference>
<reference evidence="8 9" key="1">
    <citation type="submission" date="2019-04" db="EMBL/GenBank/DDBJ databases">
        <title>Crypto-aerobic microbial life in anoxic (sulfidic) marine sediments.</title>
        <authorList>
            <person name="Bhattacharya S."/>
            <person name="Roy C."/>
            <person name="Mondal N."/>
            <person name="Sarkar J."/>
            <person name="Mandal S."/>
            <person name="Rameez M.J."/>
            <person name="Ghosh W."/>
        </authorList>
    </citation>
    <scope>NUCLEOTIDE SEQUENCE [LARGE SCALE GENOMIC DNA]</scope>
    <source>
        <strain evidence="8 9">SBBB</strain>
    </source>
</reference>